<evidence type="ECO:0000256" key="1">
    <source>
        <dbReference type="SAM" id="MobiDB-lite"/>
    </source>
</evidence>
<protein>
    <submittedName>
        <fullName evidence="3">DUF3225 domain-containing protein</fullName>
    </submittedName>
</protein>
<dbReference type="EMBL" id="JAHBOH010000001">
    <property type="protein sequence ID" value="MBT0993713.1"/>
    <property type="molecule type" value="Genomic_DNA"/>
</dbReference>
<dbReference type="SUPFAM" id="SSF75304">
    <property type="entry name" value="Amidase signature (AS) enzymes"/>
    <property type="match status" value="1"/>
</dbReference>
<proteinExistence type="predicted"/>
<keyword evidence="4" id="KW-1185">Reference proteome</keyword>
<dbReference type="Gene3D" id="3.10.450.50">
    <property type="match status" value="1"/>
</dbReference>
<dbReference type="Proteomes" id="UP000722125">
    <property type="component" value="Unassembled WGS sequence"/>
</dbReference>
<reference evidence="3 4" key="1">
    <citation type="submission" date="2021-05" db="EMBL/GenBank/DDBJ databases">
        <title>Description of Cellulomonas sp. DKR-3 sp. nov.</title>
        <authorList>
            <person name="Dahal R.H."/>
            <person name="Chaudhary D.K."/>
        </authorList>
    </citation>
    <scope>NUCLEOTIDE SEQUENCE [LARGE SCALE GENOMIC DNA]</scope>
    <source>
        <strain evidence="3 4">DKR-3</strain>
    </source>
</reference>
<dbReference type="Pfam" id="PF11533">
    <property type="entry name" value="AtzH-like"/>
    <property type="match status" value="1"/>
</dbReference>
<comment type="caution">
    <text evidence="3">The sequence shown here is derived from an EMBL/GenBank/DDBJ whole genome shotgun (WGS) entry which is preliminary data.</text>
</comment>
<feature type="region of interest" description="Disordered" evidence="1">
    <location>
        <begin position="203"/>
        <end position="230"/>
    </location>
</feature>
<feature type="domain" description="Amidase" evidence="2">
    <location>
        <begin position="134"/>
        <end position="298"/>
    </location>
</feature>
<evidence type="ECO:0000259" key="2">
    <source>
        <dbReference type="Pfam" id="PF01425"/>
    </source>
</evidence>
<evidence type="ECO:0000313" key="3">
    <source>
        <dbReference type="EMBL" id="MBT0993713.1"/>
    </source>
</evidence>
<dbReference type="PANTHER" id="PTHR46310">
    <property type="entry name" value="AMIDASE 1"/>
    <property type="match status" value="1"/>
</dbReference>
<dbReference type="InterPro" id="IPR020556">
    <property type="entry name" value="Amidase_CS"/>
</dbReference>
<dbReference type="SUPFAM" id="SSF54427">
    <property type="entry name" value="NTF2-like"/>
    <property type="match status" value="1"/>
</dbReference>
<sequence>MPSDLLAAVERYERAVVADDVTTLDEMFAPGPATLRGDDAGLLVGHDAIGAFRAGRGGVAPRVLDRLEARRLAADCWLVVAVSRYVGGGSGLQTQVWRRDDGRWVVVAAHVTPRPRTFDRSVWRVVGDPLVPGASAGPLAGLRVAVKDVVAVAGQRIGAGNPTWLAAAGLEPAHAPVVEALVAAGAELVGIARTDELAYSLAGDNVHHGTPPNPSAPGALPGGSSSGPASAVSLGQADLGLATDTAGSIRVPASYQGLWGLRTTHGRVSRTGVLPLAPSFDTVGWLTRDAASLLRTTQALLPDGVGVPGPLLLAVETLDEVDPAMRDAFLAAAEGLAVERVSVGALEPVAEAFRVVQGAEAWRAHGAWCTAHPAALGGAVARRFRAAADVTEDDERRARDTLAGHRAALRDLIGDGALVLPAAPGPAPSRSAGAAALDAVRTRLLRLTALAGAAGLPSVAVPWLATAAGPVGACLVGPAGSDVALVRRAAEIAPVPPPARGAR</sequence>
<gene>
    <name evidence="3" type="ORF">KIN34_05370</name>
</gene>
<evidence type="ECO:0000313" key="4">
    <source>
        <dbReference type="Proteomes" id="UP000722125"/>
    </source>
</evidence>
<dbReference type="InterPro" id="IPR023631">
    <property type="entry name" value="Amidase_dom"/>
</dbReference>
<name>A0ABS5TX33_9CELL</name>
<dbReference type="Pfam" id="PF01425">
    <property type="entry name" value="Amidase"/>
    <property type="match status" value="1"/>
</dbReference>
<dbReference type="InterPro" id="IPR024507">
    <property type="entry name" value="AtzH-like"/>
</dbReference>
<dbReference type="InterPro" id="IPR036928">
    <property type="entry name" value="AS_sf"/>
</dbReference>
<dbReference type="Gene3D" id="3.90.1300.10">
    <property type="entry name" value="Amidase signature (AS) domain"/>
    <property type="match status" value="1"/>
</dbReference>
<accession>A0ABS5TX33</accession>
<dbReference type="PANTHER" id="PTHR46310:SF7">
    <property type="entry name" value="AMIDASE 1"/>
    <property type="match status" value="1"/>
</dbReference>
<dbReference type="PROSITE" id="PS00571">
    <property type="entry name" value="AMIDASES"/>
    <property type="match status" value="1"/>
</dbReference>
<dbReference type="InterPro" id="IPR032710">
    <property type="entry name" value="NTF2-like_dom_sf"/>
</dbReference>
<organism evidence="3 4">
    <name type="scientific">Cellulomonas fulva</name>
    <dbReference type="NCBI Taxonomy" id="2835530"/>
    <lineage>
        <taxon>Bacteria</taxon>
        <taxon>Bacillati</taxon>
        <taxon>Actinomycetota</taxon>
        <taxon>Actinomycetes</taxon>
        <taxon>Micrococcales</taxon>
        <taxon>Cellulomonadaceae</taxon>
        <taxon>Cellulomonas</taxon>
    </lineage>
</organism>